<evidence type="ECO:0000256" key="1">
    <source>
        <dbReference type="SAM" id="MobiDB-lite"/>
    </source>
</evidence>
<evidence type="ECO:0000313" key="4">
    <source>
        <dbReference type="Proteomes" id="UP000321793"/>
    </source>
</evidence>
<feature type="region of interest" description="Disordered" evidence="1">
    <location>
        <begin position="70"/>
        <end position="107"/>
    </location>
</feature>
<organism evidence="3 4">
    <name type="scientific">Knoellia locipacati</name>
    <dbReference type="NCBI Taxonomy" id="882824"/>
    <lineage>
        <taxon>Bacteria</taxon>
        <taxon>Bacillati</taxon>
        <taxon>Actinomycetota</taxon>
        <taxon>Actinomycetes</taxon>
        <taxon>Micrococcales</taxon>
        <taxon>Intrasporangiaceae</taxon>
        <taxon>Knoellia</taxon>
    </lineage>
</organism>
<comment type="caution">
    <text evidence="3">The sequence shown here is derived from an EMBL/GenBank/DDBJ whole genome shotgun (WGS) entry which is preliminary data.</text>
</comment>
<keyword evidence="2" id="KW-0812">Transmembrane</keyword>
<reference evidence="3 4" key="1">
    <citation type="submission" date="2019-07" db="EMBL/GenBank/DDBJ databases">
        <title>Whole genome shotgun sequence of Knoellia locipacati NBRC 109775.</title>
        <authorList>
            <person name="Hosoyama A."/>
            <person name="Uohara A."/>
            <person name="Ohji S."/>
            <person name="Ichikawa N."/>
        </authorList>
    </citation>
    <scope>NUCLEOTIDE SEQUENCE [LARGE SCALE GENOMIC DNA]</scope>
    <source>
        <strain evidence="3 4">NBRC 109775</strain>
    </source>
</reference>
<dbReference type="OrthoDB" id="10005827at2"/>
<sequence length="421" mass="42918">MSDLDQHDDIHDLLVGAPAPRLHYDLDATLRTGQRIRARRRLAAAGGGVVGLAAAATALALVLPGTPSASVAPAGPSLSGSVSTSPSPSASVSTRATTQCFPDDSSAGRTPWLTATAPGVLPTGGAVTVTAEILSGCSTNVLAQSESAEGKGATEVTLGLTERPTTASWIVANAAVLILPKGQRPCGYSFADSLPAGVTVTRGEWDVVVQPIDTSLLNKAASSGTVDICKGDSVVTRDLPQISEHDLGAKTDRAGAPATCDLDELGTAQDSARTWARHTVPAYLGKADVAVEVRAHPGAGCTGEGVTEGPLSPTDPTAGVLLEVDVPEVPTAAFWDFVHAGDQLVAAFFLPAGQDVCDVDFSGTELTGRQNLADATDIALDSGWTLQLQPLPDTNRSLELRARVCTPSGVVTPSLAPLSAG</sequence>
<feature type="compositionally biased region" description="Low complexity" evidence="1">
    <location>
        <begin position="74"/>
        <end position="94"/>
    </location>
</feature>
<name>A0A512T1T9_9MICO</name>
<dbReference type="Proteomes" id="UP000321793">
    <property type="component" value="Unassembled WGS sequence"/>
</dbReference>
<keyword evidence="2" id="KW-0472">Membrane</keyword>
<keyword evidence="2" id="KW-1133">Transmembrane helix</keyword>
<protein>
    <submittedName>
        <fullName evidence="3">Uncharacterized protein</fullName>
    </submittedName>
</protein>
<feature type="transmembrane region" description="Helical" evidence="2">
    <location>
        <begin position="42"/>
        <end position="63"/>
    </location>
</feature>
<proteinExistence type="predicted"/>
<gene>
    <name evidence="3" type="ORF">KLO01_22070</name>
</gene>
<keyword evidence="4" id="KW-1185">Reference proteome</keyword>
<evidence type="ECO:0000313" key="3">
    <source>
        <dbReference type="EMBL" id="GEQ14160.1"/>
    </source>
</evidence>
<evidence type="ECO:0000256" key="2">
    <source>
        <dbReference type="SAM" id="Phobius"/>
    </source>
</evidence>
<dbReference type="RefSeq" id="WP_147064972.1">
    <property type="nucleotide sequence ID" value="NZ_BAABDN010000001.1"/>
</dbReference>
<dbReference type="AlphaFoldDB" id="A0A512T1T9"/>
<dbReference type="EMBL" id="BKBA01000008">
    <property type="protein sequence ID" value="GEQ14160.1"/>
    <property type="molecule type" value="Genomic_DNA"/>
</dbReference>
<accession>A0A512T1T9</accession>